<organism evidence="2 3">
    <name type="scientific">Haloechinothrix salitolerans</name>
    <dbReference type="NCBI Taxonomy" id="926830"/>
    <lineage>
        <taxon>Bacteria</taxon>
        <taxon>Bacillati</taxon>
        <taxon>Actinomycetota</taxon>
        <taxon>Actinomycetes</taxon>
        <taxon>Pseudonocardiales</taxon>
        <taxon>Pseudonocardiaceae</taxon>
        <taxon>Haloechinothrix</taxon>
    </lineage>
</organism>
<name>A0ABW2C740_9PSEU</name>
<evidence type="ECO:0000313" key="2">
    <source>
        <dbReference type="EMBL" id="MFC6870634.1"/>
    </source>
</evidence>
<keyword evidence="1" id="KW-0732">Signal</keyword>
<gene>
    <name evidence="2" type="ORF">ACFQGD_26230</name>
</gene>
<sequence>MHPLSRFVIVAALPLALAACVGGKTYDEQVTFKVYEISGAISTDRARLVIQGKAPGEPIKPISHVSADLADVPPDVEVGDILVCRVHQTRENLADTNVELTVDNCRHQ</sequence>
<evidence type="ECO:0000313" key="3">
    <source>
        <dbReference type="Proteomes" id="UP001596337"/>
    </source>
</evidence>
<dbReference type="RefSeq" id="WP_345404896.1">
    <property type="nucleotide sequence ID" value="NZ_BAABLA010000119.1"/>
</dbReference>
<dbReference type="Proteomes" id="UP001596337">
    <property type="component" value="Unassembled WGS sequence"/>
</dbReference>
<evidence type="ECO:0000256" key="1">
    <source>
        <dbReference type="SAM" id="SignalP"/>
    </source>
</evidence>
<evidence type="ECO:0008006" key="4">
    <source>
        <dbReference type="Google" id="ProtNLM"/>
    </source>
</evidence>
<keyword evidence="3" id="KW-1185">Reference proteome</keyword>
<proteinExistence type="predicted"/>
<reference evidence="3" key="1">
    <citation type="journal article" date="2019" name="Int. J. Syst. Evol. Microbiol.">
        <title>The Global Catalogue of Microorganisms (GCM) 10K type strain sequencing project: providing services to taxonomists for standard genome sequencing and annotation.</title>
        <authorList>
            <consortium name="The Broad Institute Genomics Platform"/>
            <consortium name="The Broad Institute Genome Sequencing Center for Infectious Disease"/>
            <person name="Wu L."/>
            <person name="Ma J."/>
        </authorList>
    </citation>
    <scope>NUCLEOTIDE SEQUENCE [LARGE SCALE GENOMIC DNA]</scope>
    <source>
        <strain evidence="3">KCTC 32255</strain>
    </source>
</reference>
<accession>A0ABW2C740</accession>
<dbReference type="PROSITE" id="PS51257">
    <property type="entry name" value="PROKAR_LIPOPROTEIN"/>
    <property type="match status" value="1"/>
</dbReference>
<comment type="caution">
    <text evidence="2">The sequence shown here is derived from an EMBL/GenBank/DDBJ whole genome shotgun (WGS) entry which is preliminary data.</text>
</comment>
<protein>
    <recommendedName>
        <fullName evidence="4">Lipoprotein</fullName>
    </recommendedName>
</protein>
<dbReference type="EMBL" id="JBHSXX010000001">
    <property type="protein sequence ID" value="MFC6870634.1"/>
    <property type="molecule type" value="Genomic_DNA"/>
</dbReference>
<feature type="signal peptide" evidence="1">
    <location>
        <begin position="1"/>
        <end position="18"/>
    </location>
</feature>
<feature type="chain" id="PRO_5047068782" description="Lipoprotein" evidence="1">
    <location>
        <begin position="19"/>
        <end position="108"/>
    </location>
</feature>